<comment type="similarity">
    <text evidence="1 3">Belongs to the bacterial flagellin family.</text>
</comment>
<organism evidence="7 8">
    <name type="scientific">Sphingomonas yabuuchiae</name>
    <dbReference type="NCBI Taxonomy" id="172044"/>
    <lineage>
        <taxon>Bacteria</taxon>
        <taxon>Pseudomonadati</taxon>
        <taxon>Pseudomonadota</taxon>
        <taxon>Alphaproteobacteria</taxon>
        <taxon>Sphingomonadales</taxon>
        <taxon>Sphingomonadaceae</taxon>
        <taxon>Sphingomonas</taxon>
    </lineage>
</organism>
<dbReference type="PATRIC" id="fig|172044.3.peg.1584"/>
<dbReference type="InterPro" id="IPR001029">
    <property type="entry name" value="Flagellin_N"/>
</dbReference>
<dbReference type="PRINTS" id="PR00207">
    <property type="entry name" value="FLAGELLIN"/>
</dbReference>
<protein>
    <recommendedName>
        <fullName evidence="3">Flagellin</fullName>
    </recommendedName>
</protein>
<dbReference type="InterPro" id="IPR046358">
    <property type="entry name" value="Flagellin_C"/>
</dbReference>
<evidence type="ECO:0000259" key="6">
    <source>
        <dbReference type="Pfam" id="PF00700"/>
    </source>
</evidence>
<keyword evidence="7" id="KW-0969">Cilium</keyword>
<dbReference type="Proteomes" id="UP000073923">
    <property type="component" value="Unassembled WGS sequence"/>
</dbReference>
<dbReference type="AlphaFoldDB" id="A0A147IZR3"/>
<evidence type="ECO:0000256" key="4">
    <source>
        <dbReference type="SAM" id="SignalP"/>
    </source>
</evidence>
<keyword evidence="7" id="KW-0966">Cell projection</keyword>
<keyword evidence="3" id="KW-0964">Secreted</keyword>
<evidence type="ECO:0000256" key="3">
    <source>
        <dbReference type="RuleBase" id="RU362073"/>
    </source>
</evidence>
<evidence type="ECO:0000256" key="1">
    <source>
        <dbReference type="ARBA" id="ARBA00005709"/>
    </source>
</evidence>
<keyword evidence="7" id="KW-0282">Flagellum</keyword>
<proteinExistence type="inferred from homology"/>
<dbReference type="PANTHER" id="PTHR42792:SF2">
    <property type="entry name" value="FLAGELLIN"/>
    <property type="match status" value="1"/>
</dbReference>
<dbReference type="GO" id="GO:0005576">
    <property type="term" value="C:extracellular region"/>
    <property type="evidence" value="ECO:0007669"/>
    <property type="project" value="UniProtKB-SubCell"/>
</dbReference>
<feature type="domain" description="Flagellin N-terminal" evidence="5">
    <location>
        <begin position="4"/>
        <end position="141"/>
    </location>
</feature>
<dbReference type="GO" id="GO:0005198">
    <property type="term" value="F:structural molecule activity"/>
    <property type="evidence" value="ECO:0007669"/>
    <property type="project" value="UniProtKB-UniRule"/>
</dbReference>
<name>A0A147IZR3_9SPHN</name>
<dbReference type="PANTHER" id="PTHR42792">
    <property type="entry name" value="FLAGELLIN"/>
    <property type="match status" value="1"/>
</dbReference>
<evidence type="ECO:0000313" key="7">
    <source>
        <dbReference type="EMBL" id="KTW01340.1"/>
    </source>
</evidence>
<keyword evidence="4" id="KW-0732">Signal</keyword>
<comment type="function">
    <text evidence="3">Flagellin is the subunit protein which polymerizes to form the filaments of bacterial flagella.</text>
</comment>
<feature type="domain" description="Flagellin C-terminal" evidence="6">
    <location>
        <begin position="206"/>
        <end position="290"/>
    </location>
</feature>
<evidence type="ECO:0000313" key="8">
    <source>
        <dbReference type="Proteomes" id="UP000073923"/>
    </source>
</evidence>
<dbReference type="InterPro" id="IPR001492">
    <property type="entry name" value="Flagellin"/>
</dbReference>
<evidence type="ECO:0000259" key="5">
    <source>
        <dbReference type="Pfam" id="PF00669"/>
    </source>
</evidence>
<keyword evidence="2 3" id="KW-0975">Bacterial flagellum</keyword>
<gene>
    <name evidence="7" type="ORF">NS355_00515</name>
</gene>
<dbReference type="RefSeq" id="WP_058743868.1">
    <property type="nucleotide sequence ID" value="NZ_LDTF01000004.1"/>
</dbReference>
<dbReference type="EMBL" id="LDTF01000004">
    <property type="protein sequence ID" value="KTW01340.1"/>
    <property type="molecule type" value="Genomic_DNA"/>
</dbReference>
<dbReference type="GO" id="GO:0009288">
    <property type="term" value="C:bacterial-type flagellum"/>
    <property type="evidence" value="ECO:0007669"/>
    <property type="project" value="UniProtKB-SubCell"/>
</dbReference>
<dbReference type="SUPFAM" id="SSF64518">
    <property type="entry name" value="Phase 1 flagellin"/>
    <property type="match status" value="1"/>
</dbReference>
<dbReference type="Pfam" id="PF00700">
    <property type="entry name" value="Flagellin_C"/>
    <property type="match status" value="1"/>
</dbReference>
<evidence type="ECO:0000256" key="2">
    <source>
        <dbReference type="ARBA" id="ARBA00023143"/>
    </source>
</evidence>
<feature type="chain" id="PRO_5012723586" description="Flagellin" evidence="4">
    <location>
        <begin position="16"/>
        <end position="291"/>
    </location>
</feature>
<comment type="subcellular location">
    <subcellularLocation>
        <location evidence="3">Secreted</location>
    </subcellularLocation>
    <subcellularLocation>
        <location evidence="3">Bacterial flagellum</location>
    </subcellularLocation>
</comment>
<dbReference type="Pfam" id="PF00669">
    <property type="entry name" value="Flagellin_N"/>
    <property type="match status" value="1"/>
</dbReference>
<comment type="caution">
    <text evidence="7">The sequence shown here is derived from an EMBL/GenBank/DDBJ whole genome shotgun (WGS) entry which is preliminary data.</text>
</comment>
<accession>A0A147IZR3</accession>
<dbReference type="Gene3D" id="1.20.1330.10">
    <property type="entry name" value="f41 fragment of flagellin, N-terminal domain"/>
    <property type="match status" value="1"/>
</dbReference>
<dbReference type="OrthoDB" id="9796789at2"/>
<reference evidence="7 8" key="1">
    <citation type="journal article" date="2016" name="Front. Microbiol.">
        <title>Genomic Resource of Rice Seed Associated Bacteria.</title>
        <authorList>
            <person name="Midha S."/>
            <person name="Bansal K."/>
            <person name="Sharma S."/>
            <person name="Kumar N."/>
            <person name="Patil P.P."/>
            <person name="Chaudhry V."/>
            <person name="Patil P.B."/>
        </authorList>
    </citation>
    <scope>NUCLEOTIDE SEQUENCE [LARGE SCALE GENOMIC DNA]</scope>
    <source>
        <strain evidence="7 8">NS355</strain>
    </source>
</reference>
<sequence>MTVIASNISAMRATAASTSASLALSTSMQRLSTGNRINSAKDDAAGLAISDSMTSQIKGMAQGIRNANDGISLAQTAEGALNEVGNMLQRMRELKVQSSNGTYSTADKANITNEQTTLAAQISAVVKNTQFNNKALFSAASTVSIQTGATTNDTVSIGLRDLTATYVAATTGATPTPATGSQLGAIVDFAATSDSAALKSAGDTLANYDAAIADVSSIRAGLGATQNRLQSAVNSATSNMTNLAEAKSRISDTDFSEETTALAKAQILSQASTAMLSQANQSQQGVLKLLG</sequence>
<feature type="signal peptide" evidence="4">
    <location>
        <begin position="1"/>
        <end position="15"/>
    </location>
</feature>